<comment type="similarity">
    <text evidence="1">Belongs to the peptidase M16 family.</text>
</comment>
<accession>A0ABR9AMZ1</accession>
<dbReference type="InterPro" id="IPR050626">
    <property type="entry name" value="Peptidase_M16"/>
</dbReference>
<proteinExistence type="inferred from homology"/>
<dbReference type="Proteomes" id="UP000647133">
    <property type="component" value="Unassembled WGS sequence"/>
</dbReference>
<feature type="signal peptide" evidence="6">
    <location>
        <begin position="1"/>
        <end position="20"/>
    </location>
</feature>
<dbReference type="InterPro" id="IPR011249">
    <property type="entry name" value="Metalloenz_LuxS/M16"/>
</dbReference>
<dbReference type="PANTHER" id="PTHR43690">
    <property type="entry name" value="NARDILYSIN"/>
    <property type="match status" value="1"/>
</dbReference>
<organism evidence="9 10">
    <name type="scientific">Echinicola arenosa</name>
    <dbReference type="NCBI Taxonomy" id="2774144"/>
    <lineage>
        <taxon>Bacteria</taxon>
        <taxon>Pseudomonadati</taxon>
        <taxon>Bacteroidota</taxon>
        <taxon>Cytophagia</taxon>
        <taxon>Cytophagales</taxon>
        <taxon>Cyclobacteriaceae</taxon>
        <taxon>Echinicola</taxon>
    </lineage>
</organism>
<name>A0ABR9AMZ1_9BACT</name>
<keyword evidence="10" id="KW-1185">Reference proteome</keyword>
<comment type="caution">
    <text evidence="9">The sequence shown here is derived from an EMBL/GenBank/DDBJ whole genome shotgun (WGS) entry which is preliminary data.</text>
</comment>
<keyword evidence="2" id="KW-0645">Protease</keyword>
<dbReference type="EMBL" id="JACYTQ010000004">
    <property type="protein sequence ID" value="MBD8489894.1"/>
    <property type="molecule type" value="Genomic_DNA"/>
</dbReference>
<dbReference type="Pfam" id="PF05193">
    <property type="entry name" value="Peptidase_M16_C"/>
    <property type="match status" value="1"/>
</dbReference>
<dbReference type="PANTHER" id="PTHR43690:SF35">
    <property type="entry name" value="NON-CATALYTIC MEMBER OF PEPTIDASE SUBFAMILY M16B-RELATED"/>
    <property type="match status" value="1"/>
</dbReference>
<dbReference type="InterPro" id="IPR007863">
    <property type="entry name" value="Peptidase_M16_C"/>
</dbReference>
<dbReference type="Pfam" id="PF00675">
    <property type="entry name" value="Peptidase_M16"/>
    <property type="match status" value="1"/>
</dbReference>
<gene>
    <name evidence="9" type="ORF">IFO69_14140</name>
</gene>
<feature type="domain" description="Peptidase M16 C-terminal" evidence="8">
    <location>
        <begin position="192"/>
        <end position="368"/>
    </location>
</feature>
<dbReference type="SUPFAM" id="SSF63411">
    <property type="entry name" value="LuxS/MPP-like metallohydrolase"/>
    <property type="match status" value="2"/>
</dbReference>
<reference evidence="9 10" key="1">
    <citation type="submission" date="2020-09" db="EMBL/GenBank/DDBJ databases">
        <title>Echinicola sp. CAU 1574 isolated from sand of Sido Beach.</title>
        <authorList>
            <person name="Kim W."/>
        </authorList>
    </citation>
    <scope>NUCLEOTIDE SEQUENCE [LARGE SCALE GENOMIC DNA]</scope>
    <source>
        <strain evidence="9 10">CAU 1574</strain>
    </source>
</reference>
<evidence type="ECO:0000259" key="8">
    <source>
        <dbReference type="Pfam" id="PF05193"/>
    </source>
</evidence>
<keyword evidence="4" id="KW-0862">Zinc</keyword>
<evidence type="ECO:0000256" key="5">
    <source>
        <dbReference type="ARBA" id="ARBA00023049"/>
    </source>
</evidence>
<evidence type="ECO:0000313" key="9">
    <source>
        <dbReference type="EMBL" id="MBD8489894.1"/>
    </source>
</evidence>
<feature type="domain" description="Peptidase M16 N-terminal" evidence="7">
    <location>
        <begin position="37"/>
        <end position="173"/>
    </location>
</feature>
<evidence type="ECO:0000256" key="1">
    <source>
        <dbReference type="ARBA" id="ARBA00007261"/>
    </source>
</evidence>
<evidence type="ECO:0000256" key="6">
    <source>
        <dbReference type="SAM" id="SignalP"/>
    </source>
</evidence>
<evidence type="ECO:0000256" key="2">
    <source>
        <dbReference type="ARBA" id="ARBA00022670"/>
    </source>
</evidence>
<evidence type="ECO:0000256" key="3">
    <source>
        <dbReference type="ARBA" id="ARBA00022801"/>
    </source>
</evidence>
<keyword evidence="6" id="KW-0732">Signal</keyword>
<protein>
    <submittedName>
        <fullName evidence="9">Insulinase family protein</fullName>
    </submittedName>
</protein>
<dbReference type="InterPro" id="IPR011765">
    <property type="entry name" value="Pept_M16_N"/>
</dbReference>
<feature type="chain" id="PRO_5046818618" evidence="6">
    <location>
        <begin position="21"/>
        <end position="442"/>
    </location>
</feature>
<dbReference type="Gene3D" id="3.30.830.10">
    <property type="entry name" value="Metalloenzyme, LuxS/M16 peptidase-like"/>
    <property type="match status" value="2"/>
</dbReference>
<dbReference type="RefSeq" id="WP_192010776.1">
    <property type="nucleotide sequence ID" value="NZ_JACYTQ010000004.1"/>
</dbReference>
<evidence type="ECO:0000256" key="4">
    <source>
        <dbReference type="ARBA" id="ARBA00022833"/>
    </source>
</evidence>
<keyword evidence="3" id="KW-0378">Hydrolase</keyword>
<evidence type="ECO:0000259" key="7">
    <source>
        <dbReference type="Pfam" id="PF00675"/>
    </source>
</evidence>
<keyword evidence="5" id="KW-0482">Metalloprotease</keyword>
<sequence>MKKVSFLMLLACIVTSPIIAQNSIDFKEFSLDNGLHVIMHKDNTTPIVVTSVLYHVGSKNEDPSRTGFAHFFEHLLFEGSENIGRGEYMKKIQSEGGTLNAYTSNDLTYYYETLPSNKLEMALYMESERMLHAKIDETGVETQREVVKEEKRQRYDNQPYGTILPETLKRAYSKHPYQWAPIGSLDHLNEASLAEFMKFYKDFYVPNNATLTIAGDIDYDQTEEWVKMYFSEIPKGNDDIYRPNIEEPKKQEEVRDVIYDNIQIPAVIQAYNLPPKNDADSYAMDMLSTYLTGGKSSLMTKELVDKQQKALAVAAIPLELEDGGIFIMYGITNMGVKADELETEIDVLIKQVQEEGVSEQDFAKLQNIIENDLVSKNSTMAGIAENLSQSYVFYGSTDHINDELAKYREVSREDLQKVANKYLTLDGRVVLYYLPKSEQPQE</sequence>
<evidence type="ECO:0000313" key="10">
    <source>
        <dbReference type="Proteomes" id="UP000647133"/>
    </source>
</evidence>